<keyword evidence="2" id="KW-0963">Cytoplasm</keyword>
<name>A0A7J7KN29_BUGNE</name>
<evidence type="ECO:0000256" key="5">
    <source>
        <dbReference type="ARBA" id="ARBA00023054"/>
    </source>
</evidence>
<evidence type="ECO:0000256" key="2">
    <source>
        <dbReference type="ARBA" id="ARBA00022490"/>
    </source>
</evidence>
<gene>
    <name evidence="10" type="ORF">EB796_002141</name>
</gene>
<feature type="compositionally biased region" description="Low complexity" evidence="8">
    <location>
        <begin position="144"/>
        <end position="155"/>
    </location>
</feature>
<dbReference type="PROSITE" id="PS00845">
    <property type="entry name" value="CAP_GLY_1"/>
    <property type="match status" value="1"/>
</dbReference>
<dbReference type="SUPFAM" id="SSF74924">
    <property type="entry name" value="Cap-Gly domain"/>
    <property type="match status" value="1"/>
</dbReference>
<sequence>MSFFKSPILSSSLHLTRIFFPKRSLQVISIISEVNECSYYNLNTNRIVSSSVTFFEESVSYTLAHNIMASDMEFIIGDRVLVGSKPGVIAYLGDVKFANGDFAGVVLDEPVGKNDGSVKGTRYFQCEPNKGVFVKASKLSKNDNSASAASSRALSPPTTKQTTATLPKSRGANRPSTSSPPTKTSSKSSSPASKLSDRDQSTLKSTIEYDKEKHKKTSEQIDKIRREYENLLTVTHSRFEELQATIDRLETENAELHKTVEEQQLKVEDLQFQLEEEVLSKEDIMQELVNEKNNIISNESLKASLTPEEETWRPPSNTDLQLKELQKLNEETLKENTSLKEELELAKSQLSDIEFQLAEFEAEKDNSLKEKKKMDEMVSLVNDKATDSVAADISVANSLTNQSIAPLDQQLDEPSRYPSPHCVLEIWGCVPAR</sequence>
<dbReference type="EMBL" id="VXIV02000240">
    <property type="protein sequence ID" value="KAF6039547.1"/>
    <property type="molecule type" value="Genomic_DNA"/>
</dbReference>
<evidence type="ECO:0000256" key="7">
    <source>
        <dbReference type="SAM" id="Coils"/>
    </source>
</evidence>
<feature type="compositionally biased region" description="Polar residues" evidence="8">
    <location>
        <begin position="156"/>
        <end position="166"/>
    </location>
</feature>
<dbReference type="GO" id="GO:0030286">
    <property type="term" value="C:dynein complex"/>
    <property type="evidence" value="ECO:0007669"/>
    <property type="project" value="UniProtKB-KW"/>
</dbReference>
<dbReference type="PROSITE" id="PS50245">
    <property type="entry name" value="CAP_GLY_2"/>
    <property type="match status" value="1"/>
</dbReference>
<evidence type="ECO:0000256" key="3">
    <source>
        <dbReference type="ARBA" id="ARBA00022701"/>
    </source>
</evidence>
<evidence type="ECO:0000313" key="11">
    <source>
        <dbReference type="Proteomes" id="UP000593567"/>
    </source>
</evidence>
<feature type="coiled-coil region" evidence="7">
    <location>
        <begin position="322"/>
        <end position="377"/>
    </location>
</feature>
<evidence type="ECO:0000256" key="6">
    <source>
        <dbReference type="ARBA" id="ARBA00023212"/>
    </source>
</evidence>
<dbReference type="Pfam" id="PF01302">
    <property type="entry name" value="CAP_GLY"/>
    <property type="match status" value="1"/>
</dbReference>
<keyword evidence="3" id="KW-0493">Microtubule</keyword>
<evidence type="ECO:0000256" key="8">
    <source>
        <dbReference type="SAM" id="MobiDB-lite"/>
    </source>
</evidence>
<dbReference type="GO" id="GO:0005819">
    <property type="term" value="C:spindle"/>
    <property type="evidence" value="ECO:0007669"/>
    <property type="project" value="UniProtKB-SubCell"/>
</dbReference>
<evidence type="ECO:0000259" key="9">
    <source>
        <dbReference type="PROSITE" id="PS50245"/>
    </source>
</evidence>
<protein>
    <submittedName>
        <fullName evidence="10">CLIP2</fullName>
    </submittedName>
</protein>
<feature type="compositionally biased region" description="Basic and acidic residues" evidence="8">
    <location>
        <begin position="195"/>
        <end position="218"/>
    </location>
</feature>
<evidence type="ECO:0000256" key="4">
    <source>
        <dbReference type="ARBA" id="ARBA00023017"/>
    </source>
</evidence>
<dbReference type="PANTHER" id="PTHR18916">
    <property type="entry name" value="DYNACTIN 1-RELATED MICROTUBULE-BINDING"/>
    <property type="match status" value="1"/>
</dbReference>
<dbReference type="PANTHER" id="PTHR18916:SF6">
    <property type="entry name" value="DYNACTIN SUBUNIT 1"/>
    <property type="match status" value="1"/>
</dbReference>
<dbReference type="GO" id="GO:0005874">
    <property type="term" value="C:microtubule"/>
    <property type="evidence" value="ECO:0007669"/>
    <property type="project" value="UniProtKB-KW"/>
</dbReference>
<keyword evidence="6" id="KW-0206">Cytoskeleton</keyword>
<keyword evidence="11" id="KW-1185">Reference proteome</keyword>
<accession>A0A7J7KN29</accession>
<comment type="subcellular location">
    <subcellularLocation>
        <location evidence="1">Cytoplasm</location>
        <location evidence="1">Cytoskeleton</location>
        <location evidence="1">Spindle</location>
    </subcellularLocation>
</comment>
<evidence type="ECO:0000256" key="1">
    <source>
        <dbReference type="ARBA" id="ARBA00004186"/>
    </source>
</evidence>
<feature type="compositionally biased region" description="Low complexity" evidence="8">
    <location>
        <begin position="175"/>
        <end position="194"/>
    </location>
</feature>
<reference evidence="10" key="1">
    <citation type="submission" date="2020-06" db="EMBL/GenBank/DDBJ databases">
        <title>Draft genome of Bugula neritina, a colonial animal packing powerful symbionts and potential medicines.</title>
        <authorList>
            <person name="Rayko M."/>
        </authorList>
    </citation>
    <scope>NUCLEOTIDE SEQUENCE [LARGE SCALE GENOMIC DNA]</scope>
    <source>
        <strain evidence="10">Kwan_BN1</strain>
    </source>
</reference>
<dbReference type="InterPro" id="IPR036859">
    <property type="entry name" value="CAP-Gly_dom_sf"/>
</dbReference>
<dbReference type="AlphaFoldDB" id="A0A7J7KN29"/>
<dbReference type="Proteomes" id="UP000593567">
    <property type="component" value="Unassembled WGS sequence"/>
</dbReference>
<dbReference type="Gene3D" id="2.30.30.190">
    <property type="entry name" value="CAP Gly-rich-like domain"/>
    <property type="match status" value="1"/>
</dbReference>
<comment type="caution">
    <text evidence="10">The sequence shown here is derived from an EMBL/GenBank/DDBJ whole genome shotgun (WGS) entry which is preliminary data.</text>
</comment>
<organism evidence="10 11">
    <name type="scientific">Bugula neritina</name>
    <name type="common">Brown bryozoan</name>
    <name type="synonym">Sertularia neritina</name>
    <dbReference type="NCBI Taxonomy" id="10212"/>
    <lineage>
        <taxon>Eukaryota</taxon>
        <taxon>Metazoa</taxon>
        <taxon>Spiralia</taxon>
        <taxon>Lophotrochozoa</taxon>
        <taxon>Bryozoa</taxon>
        <taxon>Gymnolaemata</taxon>
        <taxon>Cheilostomatida</taxon>
        <taxon>Flustrina</taxon>
        <taxon>Buguloidea</taxon>
        <taxon>Bugulidae</taxon>
        <taxon>Bugula</taxon>
    </lineage>
</organism>
<keyword evidence="4" id="KW-0243">Dynein</keyword>
<proteinExistence type="predicted"/>
<dbReference type="InterPro" id="IPR000938">
    <property type="entry name" value="CAP-Gly_domain"/>
</dbReference>
<dbReference type="OrthoDB" id="2130750at2759"/>
<evidence type="ECO:0000313" key="10">
    <source>
        <dbReference type="EMBL" id="KAF6039547.1"/>
    </source>
</evidence>
<keyword evidence="5 7" id="KW-0175">Coiled coil</keyword>
<feature type="region of interest" description="Disordered" evidence="8">
    <location>
        <begin position="144"/>
        <end position="218"/>
    </location>
</feature>
<feature type="domain" description="CAP-Gly" evidence="9">
    <location>
        <begin position="93"/>
        <end position="135"/>
    </location>
</feature>
<dbReference type="SMART" id="SM01052">
    <property type="entry name" value="CAP_GLY"/>
    <property type="match status" value="1"/>
</dbReference>